<dbReference type="Proteomes" id="UP000001681">
    <property type="component" value="Chromosome"/>
</dbReference>
<dbReference type="OrthoDB" id="2609634at2"/>
<keyword evidence="1" id="KW-1133">Transmembrane helix</keyword>
<reference evidence="2 3" key="1">
    <citation type="journal article" date="2006" name="Extremophiles">
        <title>Characterization of Exiguobacterium isolates from the Siberian permafrost. Description of Exiguobacterium sibiricum sp. nov.</title>
        <authorList>
            <person name="Rodrigues D.F."/>
            <person name="Goris J."/>
            <person name="Vishnivetskaya T."/>
            <person name="Gilichinsky D."/>
            <person name="Thomashow M.F."/>
            <person name="Tiedje J.M."/>
        </authorList>
    </citation>
    <scope>NUCLEOTIDE SEQUENCE [LARGE SCALE GENOMIC DNA]</scope>
    <source>
        <strain evidence="3">DSM 17290 / CIP 109462 / JCM 13490 / 255-15</strain>
    </source>
</reference>
<evidence type="ECO:0000313" key="2">
    <source>
        <dbReference type="EMBL" id="ACB60942.1"/>
    </source>
</evidence>
<sequence length="162" mass="17995">MIYRKVISASISGAIFAILFGLFVPDPTSAPANSICQYLSSVIITIPFHLMYSFPFILIYGGMKSLLSEVISRRITKHQKAEFIVSGVLHLAFGSVFFLIFNPYAGILSLAAALLFFVTDRYLQNKRASYRLTQALMSLEIPIGVWILFMGIVYLQSLVAGN</sequence>
<gene>
    <name evidence="2" type="ordered locus">Exig_1482</name>
</gene>
<keyword evidence="1" id="KW-0472">Membrane</keyword>
<protein>
    <submittedName>
        <fullName evidence="2">Uncharacterized protein</fullName>
    </submittedName>
</protein>
<feature type="transmembrane region" description="Helical" evidence="1">
    <location>
        <begin position="107"/>
        <end position="123"/>
    </location>
</feature>
<proteinExistence type="predicted"/>
<accession>B1YG15</accession>
<organism evidence="2 3">
    <name type="scientific">Exiguobacterium sibiricum (strain DSM 17290 / CCUG 55495 / CIP 109462 / JCM 13490 / 255-15)</name>
    <dbReference type="NCBI Taxonomy" id="262543"/>
    <lineage>
        <taxon>Bacteria</taxon>
        <taxon>Bacillati</taxon>
        <taxon>Bacillota</taxon>
        <taxon>Bacilli</taxon>
        <taxon>Bacillales</taxon>
        <taxon>Bacillales Family XII. Incertae Sedis</taxon>
        <taxon>Exiguobacterium</taxon>
    </lineage>
</organism>
<keyword evidence="3" id="KW-1185">Reference proteome</keyword>
<dbReference type="RefSeq" id="WP_012370363.1">
    <property type="nucleotide sequence ID" value="NC_010556.1"/>
</dbReference>
<evidence type="ECO:0000256" key="1">
    <source>
        <dbReference type="SAM" id="Phobius"/>
    </source>
</evidence>
<dbReference type="EMBL" id="CP001022">
    <property type="protein sequence ID" value="ACB60942.1"/>
    <property type="molecule type" value="Genomic_DNA"/>
</dbReference>
<dbReference type="KEGG" id="esi:Exig_1482"/>
<dbReference type="HOGENOM" id="CLU_1648769_0_0_9"/>
<feature type="transmembrane region" description="Helical" evidence="1">
    <location>
        <begin position="42"/>
        <end position="62"/>
    </location>
</feature>
<dbReference type="STRING" id="262543.Exig_1482"/>
<evidence type="ECO:0000313" key="3">
    <source>
        <dbReference type="Proteomes" id="UP000001681"/>
    </source>
</evidence>
<dbReference type="AlphaFoldDB" id="B1YG15"/>
<reference evidence="2 3" key="2">
    <citation type="journal article" date="2008" name="BMC Genomics">
        <title>Architecture of thermal adaptation in an Exiguobacterium sibiricum strain isolated from 3 million year old permafrost: a genome and transcriptome approach.</title>
        <authorList>
            <person name="Rodrigues D.F."/>
            <person name="Ivanova N."/>
            <person name="He Z."/>
            <person name="Huebner M."/>
            <person name="Zhou J."/>
            <person name="Tiedje J.M."/>
        </authorList>
    </citation>
    <scope>NUCLEOTIDE SEQUENCE [LARGE SCALE GENOMIC DNA]</scope>
    <source>
        <strain evidence="3">DSM 17290 / CIP 109462 / JCM 13490 / 255-15</strain>
    </source>
</reference>
<keyword evidence="1" id="KW-0812">Transmembrane</keyword>
<name>B1YG15_EXIS2</name>
<feature type="transmembrane region" description="Helical" evidence="1">
    <location>
        <begin position="83"/>
        <end position="101"/>
    </location>
</feature>
<reference evidence="3" key="3">
    <citation type="submission" date="2008-04" db="EMBL/GenBank/DDBJ databases">
        <title>Complete sequence of chromosome of Exiguobacterium sibiricum 255-15.</title>
        <authorList>
            <consortium name="US DOE Joint Genome Institute"/>
            <person name="Copeland A."/>
            <person name="Lucas S."/>
            <person name="Lapidus A."/>
            <person name="Glavina del Rio T."/>
            <person name="Dalin E."/>
            <person name="Tice H."/>
            <person name="Bruce D."/>
            <person name="Goodwin L."/>
            <person name="Pitluck S."/>
            <person name="Kiss H."/>
            <person name="Chertkov O."/>
            <person name="Monk C."/>
            <person name="Brettin T."/>
            <person name="Detter J.C."/>
            <person name="Han C."/>
            <person name="Kuske C.R."/>
            <person name="Schmutz J."/>
            <person name="Larimer F."/>
            <person name="Land M."/>
            <person name="Hauser L."/>
            <person name="Kyrpides N."/>
            <person name="Mikhailova N."/>
            <person name="Vishnivetskaya T."/>
            <person name="Rodrigues D.F."/>
            <person name="Gilichinsky D."/>
            <person name="Tiedje J."/>
            <person name="Richardson P."/>
        </authorList>
    </citation>
    <scope>NUCLEOTIDE SEQUENCE [LARGE SCALE GENOMIC DNA]</scope>
    <source>
        <strain evidence="3">DSM 17290 / CIP 109462 / JCM 13490 / 255-15</strain>
    </source>
</reference>
<feature type="transmembrane region" description="Helical" evidence="1">
    <location>
        <begin position="135"/>
        <end position="155"/>
    </location>
</feature>